<keyword evidence="2" id="KW-0677">Repeat</keyword>
<accession>A0A090WA81</accession>
<dbReference type="SUPFAM" id="SSF52058">
    <property type="entry name" value="L domain-like"/>
    <property type="match status" value="1"/>
</dbReference>
<dbReference type="PANTHER" id="PTHR47566:SF1">
    <property type="entry name" value="PROTEIN NUD1"/>
    <property type="match status" value="1"/>
</dbReference>
<dbReference type="Gene3D" id="3.80.10.10">
    <property type="entry name" value="Ribonuclease Inhibitor"/>
    <property type="match status" value="1"/>
</dbReference>
<protein>
    <submittedName>
        <fullName evidence="3">Internalin-like protein (LPXTG motif) Lmo0331 homolog</fullName>
    </submittedName>
</protein>
<name>A0A090WA81_9FLAO</name>
<evidence type="ECO:0000313" key="3">
    <source>
        <dbReference type="EMBL" id="GAL73098.1"/>
    </source>
</evidence>
<organism evidence="3 4">
    <name type="scientific">Jejuia pallidilutea</name>
    <dbReference type="NCBI Taxonomy" id="504487"/>
    <lineage>
        <taxon>Bacteria</taxon>
        <taxon>Pseudomonadati</taxon>
        <taxon>Bacteroidota</taxon>
        <taxon>Flavobacteriia</taxon>
        <taxon>Flavobacteriales</taxon>
        <taxon>Flavobacteriaceae</taxon>
        <taxon>Jejuia</taxon>
    </lineage>
</organism>
<keyword evidence="1" id="KW-0433">Leucine-rich repeat</keyword>
<sequence>MNALDVTQNSILRELRVDNNNLTVLDVTQNPLLYRLDASNNQLPSIDLTQNTVLEYLNLSNNVIPTLDVTQNVALRSINISFNLFTGSGLDLTQNLDLSSLDISHNQIASLNITQNADLTSFNLSFNIFPGNDILNQFATLTANRGRLLGRLIANNNLLSGPIPDFYGLYDPTIQTRRFELFINENRFHFGDFESQHLGLVNLTTTMSIGPSPDVVIRNYWYAPQDKVNNIENFNRNAGDNITLTTTVRGAQNHYVWFKDGIAIPGLQTRQT</sequence>
<evidence type="ECO:0000256" key="1">
    <source>
        <dbReference type="ARBA" id="ARBA00022614"/>
    </source>
</evidence>
<comment type="caution">
    <text evidence="3">The sequence shown here is derived from an EMBL/GenBank/DDBJ whole genome shotgun (WGS) entry which is preliminary data.</text>
</comment>
<dbReference type="InterPro" id="IPR052574">
    <property type="entry name" value="CDIRP"/>
</dbReference>
<evidence type="ECO:0000313" key="4">
    <source>
        <dbReference type="Proteomes" id="UP000029646"/>
    </source>
</evidence>
<gene>
    <name evidence="3" type="ORF">JCM19302_1212</name>
</gene>
<evidence type="ECO:0000256" key="2">
    <source>
        <dbReference type="ARBA" id="ARBA00022737"/>
    </source>
</evidence>
<dbReference type="PANTHER" id="PTHR47566">
    <property type="match status" value="1"/>
</dbReference>
<dbReference type="Proteomes" id="UP000029646">
    <property type="component" value="Unassembled WGS sequence"/>
</dbReference>
<dbReference type="RefSeq" id="WP_052415133.1">
    <property type="nucleotide sequence ID" value="NZ_BBNS01000040.1"/>
</dbReference>
<dbReference type="AlphaFoldDB" id="A0A090WA81"/>
<proteinExistence type="predicted"/>
<dbReference type="InterPro" id="IPR032675">
    <property type="entry name" value="LRR_dom_sf"/>
</dbReference>
<reference evidence="3 4" key="1">
    <citation type="journal article" date="2014" name="Genome Announc.">
        <title>Draft Genome Sequence of Marine Flavobacterium Jejuia pallidilutea Strain 11shimoA1 and Pigmentation Mutants.</title>
        <authorList>
            <person name="Takatani N."/>
            <person name="Nakanishi M."/>
            <person name="Meirelles P."/>
            <person name="Mino S."/>
            <person name="Suda W."/>
            <person name="Oshima K."/>
            <person name="Hattori M."/>
            <person name="Ohkuma M."/>
            <person name="Hosokawa M."/>
            <person name="Miyashita K."/>
            <person name="Thompson F.L."/>
            <person name="Niwa A."/>
            <person name="Sawabe T."/>
            <person name="Sawabe T."/>
        </authorList>
    </citation>
    <scope>NUCLEOTIDE SEQUENCE [LARGE SCALE GENOMIC DNA]</scope>
    <source>
        <strain evidence="4">JCM19302</strain>
    </source>
</reference>
<dbReference type="EMBL" id="BBNS01000040">
    <property type="protein sequence ID" value="GAL73098.1"/>
    <property type="molecule type" value="Genomic_DNA"/>
</dbReference>
<dbReference type="GO" id="GO:0035591">
    <property type="term" value="F:signaling adaptor activity"/>
    <property type="evidence" value="ECO:0007669"/>
    <property type="project" value="TreeGrafter"/>
</dbReference>